<evidence type="ECO:0000256" key="1">
    <source>
        <dbReference type="ARBA" id="ARBA00022962"/>
    </source>
</evidence>
<name>A0A0D3K5B9_EMIH1</name>
<dbReference type="AlphaFoldDB" id="A0A0D3K5B9"/>
<dbReference type="PaxDb" id="2903-EOD30954"/>
<dbReference type="EnsemblProtists" id="EOD30954">
    <property type="protein sequence ID" value="EOD30954"/>
    <property type="gene ID" value="EMIHUDRAFT_449603"/>
</dbReference>
<proteinExistence type="predicted"/>
<accession>A0A0D3K5B9</accession>
<keyword evidence="3" id="KW-1185">Reference proteome</keyword>
<protein>
    <recommendedName>
        <fullName evidence="4">DRTGG domain-containing protein</fullName>
    </recommendedName>
</protein>
<evidence type="ECO:0000313" key="3">
    <source>
        <dbReference type="Proteomes" id="UP000013827"/>
    </source>
</evidence>
<reference evidence="2" key="2">
    <citation type="submission" date="2024-10" db="UniProtKB">
        <authorList>
            <consortium name="EnsemblProtists"/>
        </authorList>
    </citation>
    <scope>IDENTIFICATION</scope>
</reference>
<keyword evidence="1" id="KW-0315">Glutamine amidotransferase</keyword>
<organism evidence="2 3">
    <name type="scientific">Emiliania huxleyi (strain CCMP1516)</name>
    <dbReference type="NCBI Taxonomy" id="280463"/>
    <lineage>
        <taxon>Eukaryota</taxon>
        <taxon>Haptista</taxon>
        <taxon>Haptophyta</taxon>
        <taxon>Prymnesiophyceae</taxon>
        <taxon>Isochrysidales</taxon>
        <taxon>Noelaerhabdaceae</taxon>
        <taxon>Emiliania</taxon>
    </lineage>
</organism>
<dbReference type="PANTHER" id="PTHR21343">
    <property type="entry name" value="DETHIOBIOTIN SYNTHETASE"/>
    <property type="match status" value="1"/>
</dbReference>
<dbReference type="RefSeq" id="XP_005783383.1">
    <property type="nucleotide sequence ID" value="XM_005783326.1"/>
</dbReference>
<dbReference type="eggNOG" id="ENOG502RX19">
    <property type="taxonomic scope" value="Eukaryota"/>
</dbReference>
<dbReference type="OMA" id="DSFNLCA"/>
<dbReference type="PANTHER" id="PTHR21343:SF10">
    <property type="entry name" value="DRTGG DOMAIN-CONTAINING PROTEIN"/>
    <property type="match status" value="1"/>
</dbReference>
<dbReference type="KEGG" id="ehx:EMIHUDRAFT_449603"/>
<evidence type="ECO:0000313" key="2">
    <source>
        <dbReference type="EnsemblProtists" id="EOD30954"/>
    </source>
</evidence>
<dbReference type="Proteomes" id="UP000013827">
    <property type="component" value="Unassembled WGS sequence"/>
</dbReference>
<dbReference type="Pfam" id="PF13500">
    <property type="entry name" value="AAA_26"/>
    <property type="match status" value="1"/>
</dbReference>
<evidence type="ECO:0008006" key="4">
    <source>
        <dbReference type="Google" id="ProtNLM"/>
    </source>
</evidence>
<sequence length="292" mass="30440">MGGLRVLVAGDKSHAGKSTISLGLLGALLEAGYKPAELAYIKPATQCVSSTLTARFCEANGIACVHVGPLVFYRGFTRHFLDEHPDDSVAASAELVQKCAAAVESLSAGKRLTVIDGVGYPSVGSIVGCSSADLAVACGAPVLLVGKSGLGDAIDSFNLCARYFEAQRVPVLGAVFNRVPSSGFYGREKVSAYFTKYFETHRPKQRVYGLLPEASGLDTGAEESCSFAFKHPEVPPPAGPMSEGDEAAVKAVGQLFADCVDMTALLQDLDAACKSPDAYTNKLVCFAGTDAA</sequence>
<dbReference type="HOGENOM" id="CLU_954535_0_0_1"/>
<reference evidence="3" key="1">
    <citation type="journal article" date="2013" name="Nature">
        <title>Pan genome of the phytoplankton Emiliania underpins its global distribution.</title>
        <authorList>
            <person name="Read B.A."/>
            <person name="Kegel J."/>
            <person name="Klute M.J."/>
            <person name="Kuo A."/>
            <person name="Lefebvre S.C."/>
            <person name="Maumus F."/>
            <person name="Mayer C."/>
            <person name="Miller J."/>
            <person name="Monier A."/>
            <person name="Salamov A."/>
            <person name="Young J."/>
            <person name="Aguilar M."/>
            <person name="Claverie J.M."/>
            <person name="Frickenhaus S."/>
            <person name="Gonzalez K."/>
            <person name="Herman E.K."/>
            <person name="Lin Y.C."/>
            <person name="Napier J."/>
            <person name="Ogata H."/>
            <person name="Sarno A.F."/>
            <person name="Shmutz J."/>
            <person name="Schroeder D."/>
            <person name="de Vargas C."/>
            <person name="Verret F."/>
            <person name="von Dassow P."/>
            <person name="Valentin K."/>
            <person name="Van de Peer Y."/>
            <person name="Wheeler G."/>
            <person name="Dacks J.B."/>
            <person name="Delwiche C.F."/>
            <person name="Dyhrman S.T."/>
            <person name="Glockner G."/>
            <person name="John U."/>
            <person name="Richards T."/>
            <person name="Worden A.Z."/>
            <person name="Zhang X."/>
            <person name="Grigoriev I.V."/>
            <person name="Allen A.E."/>
            <person name="Bidle K."/>
            <person name="Borodovsky M."/>
            <person name="Bowler C."/>
            <person name="Brownlee C."/>
            <person name="Cock J.M."/>
            <person name="Elias M."/>
            <person name="Gladyshev V.N."/>
            <person name="Groth M."/>
            <person name="Guda C."/>
            <person name="Hadaegh A."/>
            <person name="Iglesias-Rodriguez M.D."/>
            <person name="Jenkins J."/>
            <person name="Jones B.M."/>
            <person name="Lawson T."/>
            <person name="Leese F."/>
            <person name="Lindquist E."/>
            <person name="Lobanov A."/>
            <person name="Lomsadze A."/>
            <person name="Malik S.B."/>
            <person name="Marsh M.E."/>
            <person name="Mackinder L."/>
            <person name="Mock T."/>
            <person name="Mueller-Roeber B."/>
            <person name="Pagarete A."/>
            <person name="Parker M."/>
            <person name="Probert I."/>
            <person name="Quesneville H."/>
            <person name="Raines C."/>
            <person name="Rensing S.A."/>
            <person name="Riano-Pachon D.M."/>
            <person name="Richier S."/>
            <person name="Rokitta S."/>
            <person name="Shiraiwa Y."/>
            <person name="Soanes D.M."/>
            <person name="van der Giezen M."/>
            <person name="Wahlund T.M."/>
            <person name="Williams B."/>
            <person name="Wilson W."/>
            <person name="Wolfe G."/>
            <person name="Wurch L.L."/>
        </authorList>
    </citation>
    <scope>NUCLEOTIDE SEQUENCE</scope>
</reference>
<dbReference type="InterPro" id="IPR027417">
    <property type="entry name" value="P-loop_NTPase"/>
</dbReference>
<dbReference type="Gene3D" id="3.40.50.300">
    <property type="entry name" value="P-loop containing nucleotide triphosphate hydrolases"/>
    <property type="match status" value="1"/>
</dbReference>
<dbReference type="SUPFAM" id="SSF52540">
    <property type="entry name" value="P-loop containing nucleoside triphosphate hydrolases"/>
    <property type="match status" value="1"/>
</dbReference>
<dbReference type="GeneID" id="17276226"/>